<dbReference type="AlphaFoldDB" id="A0AAV9BI05"/>
<comment type="caution">
    <text evidence="1">The sequence shown here is derived from an EMBL/GenBank/DDBJ whole genome shotgun (WGS) entry which is preliminary data.</text>
</comment>
<organism evidence="1 2">
    <name type="scientific">Acorus gramineus</name>
    <name type="common">Dwarf sweet flag</name>
    <dbReference type="NCBI Taxonomy" id="55184"/>
    <lineage>
        <taxon>Eukaryota</taxon>
        <taxon>Viridiplantae</taxon>
        <taxon>Streptophyta</taxon>
        <taxon>Embryophyta</taxon>
        <taxon>Tracheophyta</taxon>
        <taxon>Spermatophyta</taxon>
        <taxon>Magnoliopsida</taxon>
        <taxon>Liliopsida</taxon>
        <taxon>Acoraceae</taxon>
        <taxon>Acorus</taxon>
    </lineage>
</organism>
<keyword evidence="2" id="KW-1185">Reference proteome</keyword>
<evidence type="ECO:0000313" key="1">
    <source>
        <dbReference type="EMBL" id="KAK1276240.1"/>
    </source>
</evidence>
<sequence length="55" mass="6045">MSFSDHPIRVLRGLPDSAWSEHFKAVESELSVCGERQSARQSSTGDIAIWVLGEA</sequence>
<dbReference type="EMBL" id="JAUJYN010000003">
    <property type="protein sequence ID" value="KAK1276240.1"/>
    <property type="molecule type" value="Genomic_DNA"/>
</dbReference>
<protein>
    <submittedName>
        <fullName evidence="1">Uncharacterized protein</fullName>
    </submittedName>
</protein>
<proteinExistence type="predicted"/>
<name>A0AAV9BI05_ACOGR</name>
<accession>A0AAV9BI05</accession>
<reference evidence="1" key="2">
    <citation type="submission" date="2023-06" db="EMBL/GenBank/DDBJ databases">
        <authorList>
            <person name="Ma L."/>
            <person name="Liu K.-W."/>
            <person name="Li Z."/>
            <person name="Hsiao Y.-Y."/>
            <person name="Qi Y."/>
            <person name="Fu T."/>
            <person name="Tang G."/>
            <person name="Zhang D."/>
            <person name="Sun W.-H."/>
            <person name="Liu D.-K."/>
            <person name="Li Y."/>
            <person name="Chen G.-Z."/>
            <person name="Liu X.-D."/>
            <person name="Liao X.-Y."/>
            <person name="Jiang Y.-T."/>
            <person name="Yu X."/>
            <person name="Hao Y."/>
            <person name="Huang J."/>
            <person name="Zhao X.-W."/>
            <person name="Ke S."/>
            <person name="Chen Y.-Y."/>
            <person name="Wu W.-L."/>
            <person name="Hsu J.-L."/>
            <person name="Lin Y.-F."/>
            <person name="Huang M.-D."/>
            <person name="Li C.-Y."/>
            <person name="Huang L."/>
            <person name="Wang Z.-W."/>
            <person name="Zhao X."/>
            <person name="Zhong W.-Y."/>
            <person name="Peng D.-H."/>
            <person name="Ahmad S."/>
            <person name="Lan S."/>
            <person name="Zhang J.-S."/>
            <person name="Tsai W.-C."/>
            <person name="Van De Peer Y."/>
            <person name="Liu Z.-J."/>
        </authorList>
    </citation>
    <scope>NUCLEOTIDE SEQUENCE</scope>
    <source>
        <strain evidence="1">SCP</strain>
        <tissue evidence="1">Leaves</tissue>
    </source>
</reference>
<dbReference type="Proteomes" id="UP001179952">
    <property type="component" value="Unassembled WGS sequence"/>
</dbReference>
<gene>
    <name evidence="1" type="ORF">QJS04_geneDACA001659</name>
</gene>
<evidence type="ECO:0000313" key="2">
    <source>
        <dbReference type="Proteomes" id="UP001179952"/>
    </source>
</evidence>
<reference evidence="1" key="1">
    <citation type="journal article" date="2023" name="Nat. Commun.">
        <title>Diploid and tetraploid genomes of Acorus and the evolution of monocots.</title>
        <authorList>
            <person name="Ma L."/>
            <person name="Liu K.W."/>
            <person name="Li Z."/>
            <person name="Hsiao Y.Y."/>
            <person name="Qi Y."/>
            <person name="Fu T."/>
            <person name="Tang G.D."/>
            <person name="Zhang D."/>
            <person name="Sun W.H."/>
            <person name="Liu D.K."/>
            <person name="Li Y."/>
            <person name="Chen G.Z."/>
            <person name="Liu X.D."/>
            <person name="Liao X.Y."/>
            <person name="Jiang Y.T."/>
            <person name="Yu X."/>
            <person name="Hao Y."/>
            <person name="Huang J."/>
            <person name="Zhao X.W."/>
            <person name="Ke S."/>
            <person name="Chen Y.Y."/>
            <person name="Wu W.L."/>
            <person name="Hsu J.L."/>
            <person name="Lin Y.F."/>
            <person name="Huang M.D."/>
            <person name="Li C.Y."/>
            <person name="Huang L."/>
            <person name="Wang Z.W."/>
            <person name="Zhao X."/>
            <person name="Zhong W.Y."/>
            <person name="Peng D.H."/>
            <person name="Ahmad S."/>
            <person name="Lan S."/>
            <person name="Zhang J.S."/>
            <person name="Tsai W.C."/>
            <person name="Van de Peer Y."/>
            <person name="Liu Z.J."/>
        </authorList>
    </citation>
    <scope>NUCLEOTIDE SEQUENCE</scope>
    <source>
        <strain evidence="1">SCP</strain>
    </source>
</reference>